<sequence length="167" mass="19613">MWAQTAMSNMRFSAEDLQIINEVLEEIRAIDQEAAKEEFEEMEARHGVSPSVDPRESDKVNDETDSDKEFARKKRRRPGSQKLPKAKTYCRHREERSPEGLSESEVESLGVPIRNTRIDDLHETQRQLDYAFRRMLQHKYEHKVRMTALERTLCAILDRIIEEGQVL</sequence>
<feature type="compositionally biased region" description="Basic and acidic residues" evidence="1">
    <location>
        <begin position="35"/>
        <end position="46"/>
    </location>
</feature>
<feature type="compositionally biased region" description="Basic and acidic residues" evidence="1">
    <location>
        <begin position="53"/>
        <end position="70"/>
    </location>
</feature>
<protein>
    <submittedName>
        <fullName evidence="2">Uncharacterized protein</fullName>
    </submittedName>
</protein>
<feature type="compositionally biased region" description="Low complexity" evidence="1">
    <location>
        <begin position="99"/>
        <end position="108"/>
    </location>
</feature>
<organism evidence="2 3">
    <name type="scientific">Mycena rosella</name>
    <name type="common">Pink bonnet</name>
    <name type="synonym">Agaricus rosellus</name>
    <dbReference type="NCBI Taxonomy" id="1033263"/>
    <lineage>
        <taxon>Eukaryota</taxon>
        <taxon>Fungi</taxon>
        <taxon>Dikarya</taxon>
        <taxon>Basidiomycota</taxon>
        <taxon>Agaricomycotina</taxon>
        <taxon>Agaricomycetes</taxon>
        <taxon>Agaricomycetidae</taxon>
        <taxon>Agaricales</taxon>
        <taxon>Marasmiineae</taxon>
        <taxon>Mycenaceae</taxon>
        <taxon>Mycena</taxon>
    </lineage>
</organism>
<feature type="region of interest" description="Disordered" evidence="1">
    <location>
        <begin position="35"/>
        <end position="108"/>
    </location>
</feature>
<comment type="caution">
    <text evidence="2">The sequence shown here is derived from an EMBL/GenBank/DDBJ whole genome shotgun (WGS) entry which is preliminary data.</text>
</comment>
<gene>
    <name evidence="2" type="ORF">B0H17DRAFT_1131673</name>
</gene>
<proteinExistence type="predicted"/>
<evidence type="ECO:0000313" key="2">
    <source>
        <dbReference type="EMBL" id="KAJ7695209.1"/>
    </source>
</evidence>
<evidence type="ECO:0000256" key="1">
    <source>
        <dbReference type="SAM" id="MobiDB-lite"/>
    </source>
</evidence>
<accession>A0AAD7DNC1</accession>
<name>A0AAD7DNC1_MYCRO</name>
<dbReference type="Proteomes" id="UP001221757">
    <property type="component" value="Unassembled WGS sequence"/>
</dbReference>
<evidence type="ECO:0000313" key="3">
    <source>
        <dbReference type="Proteomes" id="UP001221757"/>
    </source>
</evidence>
<reference evidence="2" key="1">
    <citation type="submission" date="2023-03" db="EMBL/GenBank/DDBJ databases">
        <title>Massive genome expansion in bonnet fungi (Mycena s.s.) driven by repeated elements and novel gene families across ecological guilds.</title>
        <authorList>
            <consortium name="Lawrence Berkeley National Laboratory"/>
            <person name="Harder C.B."/>
            <person name="Miyauchi S."/>
            <person name="Viragh M."/>
            <person name="Kuo A."/>
            <person name="Thoen E."/>
            <person name="Andreopoulos B."/>
            <person name="Lu D."/>
            <person name="Skrede I."/>
            <person name="Drula E."/>
            <person name="Henrissat B."/>
            <person name="Morin E."/>
            <person name="Kohler A."/>
            <person name="Barry K."/>
            <person name="LaButti K."/>
            <person name="Morin E."/>
            <person name="Salamov A."/>
            <person name="Lipzen A."/>
            <person name="Mereny Z."/>
            <person name="Hegedus B."/>
            <person name="Baldrian P."/>
            <person name="Stursova M."/>
            <person name="Weitz H."/>
            <person name="Taylor A."/>
            <person name="Grigoriev I.V."/>
            <person name="Nagy L.G."/>
            <person name="Martin F."/>
            <person name="Kauserud H."/>
        </authorList>
    </citation>
    <scope>NUCLEOTIDE SEQUENCE</scope>
    <source>
        <strain evidence="2">CBHHK067</strain>
    </source>
</reference>
<dbReference type="EMBL" id="JARKIE010000039">
    <property type="protein sequence ID" value="KAJ7695209.1"/>
    <property type="molecule type" value="Genomic_DNA"/>
</dbReference>
<dbReference type="AlphaFoldDB" id="A0AAD7DNC1"/>
<feature type="compositionally biased region" description="Basic residues" evidence="1">
    <location>
        <begin position="71"/>
        <end position="90"/>
    </location>
</feature>
<keyword evidence="3" id="KW-1185">Reference proteome</keyword>